<dbReference type="InterPro" id="IPR006091">
    <property type="entry name" value="Acyl-CoA_Oxase/DH_mid-dom"/>
</dbReference>
<dbReference type="InterPro" id="IPR013786">
    <property type="entry name" value="AcylCoA_DH/ox_N"/>
</dbReference>
<dbReference type="InterPro" id="IPR037069">
    <property type="entry name" value="AcylCoA_DH/ox_N_sf"/>
</dbReference>
<dbReference type="AlphaFoldDB" id="A0A561BYM7"/>
<evidence type="ECO:0000313" key="11">
    <source>
        <dbReference type="Proteomes" id="UP000318380"/>
    </source>
</evidence>
<evidence type="ECO:0000256" key="1">
    <source>
        <dbReference type="ARBA" id="ARBA00001974"/>
    </source>
</evidence>
<evidence type="ECO:0000256" key="2">
    <source>
        <dbReference type="ARBA" id="ARBA00009347"/>
    </source>
</evidence>
<keyword evidence="11" id="KW-1185">Reference proteome</keyword>
<dbReference type="FunFam" id="2.40.110.10:FF:000002">
    <property type="entry name" value="Acyl-CoA dehydrogenase fadE12"/>
    <property type="match status" value="1"/>
</dbReference>
<organism evidence="10 11">
    <name type="scientific">Kribbella amoyensis</name>
    <dbReference type="NCBI Taxonomy" id="996641"/>
    <lineage>
        <taxon>Bacteria</taxon>
        <taxon>Bacillati</taxon>
        <taxon>Actinomycetota</taxon>
        <taxon>Actinomycetes</taxon>
        <taxon>Propionibacteriales</taxon>
        <taxon>Kribbellaceae</taxon>
        <taxon>Kribbella</taxon>
    </lineage>
</organism>
<evidence type="ECO:0000313" key="10">
    <source>
        <dbReference type="EMBL" id="TWD83999.1"/>
    </source>
</evidence>
<comment type="cofactor">
    <cofactor evidence="1 6">
        <name>FAD</name>
        <dbReference type="ChEBI" id="CHEBI:57692"/>
    </cofactor>
</comment>
<keyword evidence="5 6" id="KW-0560">Oxidoreductase</keyword>
<dbReference type="Proteomes" id="UP000318380">
    <property type="component" value="Unassembled WGS sequence"/>
</dbReference>
<keyword evidence="4 6" id="KW-0274">FAD</keyword>
<evidence type="ECO:0000259" key="8">
    <source>
        <dbReference type="Pfam" id="PF02770"/>
    </source>
</evidence>
<dbReference type="SUPFAM" id="SSF47203">
    <property type="entry name" value="Acyl-CoA dehydrogenase C-terminal domain-like"/>
    <property type="match status" value="1"/>
</dbReference>
<reference evidence="10 11" key="1">
    <citation type="submission" date="2019-06" db="EMBL/GenBank/DDBJ databases">
        <title>Sequencing the genomes of 1000 actinobacteria strains.</title>
        <authorList>
            <person name="Klenk H.-P."/>
        </authorList>
    </citation>
    <scope>NUCLEOTIDE SEQUENCE [LARGE SCALE GENOMIC DNA]</scope>
    <source>
        <strain evidence="10 11">DSM 24683</strain>
    </source>
</reference>
<dbReference type="InterPro" id="IPR046373">
    <property type="entry name" value="Acyl-CoA_Oxase/DH_mid-dom_sf"/>
</dbReference>
<feature type="domain" description="Acyl-CoA dehydrogenase/oxidase N-terminal" evidence="9">
    <location>
        <begin position="40"/>
        <end position="146"/>
    </location>
</feature>
<dbReference type="InterPro" id="IPR006089">
    <property type="entry name" value="Acyl-CoA_DH_CS"/>
</dbReference>
<keyword evidence="3 6" id="KW-0285">Flavoprotein</keyword>
<evidence type="ECO:0000256" key="3">
    <source>
        <dbReference type="ARBA" id="ARBA00022630"/>
    </source>
</evidence>
<dbReference type="InterPro" id="IPR036250">
    <property type="entry name" value="AcylCo_DH-like_C"/>
</dbReference>
<evidence type="ECO:0000259" key="9">
    <source>
        <dbReference type="Pfam" id="PF02771"/>
    </source>
</evidence>
<dbReference type="FunFam" id="1.20.140.10:FF:000004">
    <property type="entry name" value="Acyl-CoA dehydrogenase FadE25"/>
    <property type="match status" value="1"/>
</dbReference>
<comment type="similarity">
    <text evidence="2 6">Belongs to the acyl-CoA dehydrogenase family.</text>
</comment>
<dbReference type="EMBL" id="VIVK01000001">
    <property type="protein sequence ID" value="TWD83999.1"/>
    <property type="molecule type" value="Genomic_DNA"/>
</dbReference>
<evidence type="ECO:0000256" key="6">
    <source>
        <dbReference type="RuleBase" id="RU362125"/>
    </source>
</evidence>
<proteinExistence type="inferred from homology"/>
<dbReference type="Gene3D" id="1.10.540.10">
    <property type="entry name" value="Acyl-CoA dehydrogenase/oxidase, N-terminal domain"/>
    <property type="match status" value="1"/>
</dbReference>
<dbReference type="PANTHER" id="PTHR43884:SF12">
    <property type="entry name" value="ISOVALERYL-COA DEHYDROGENASE, MITOCHONDRIAL-RELATED"/>
    <property type="match status" value="1"/>
</dbReference>
<dbReference type="OrthoDB" id="142556at2"/>
<accession>A0A561BYM7</accession>
<sequence length="440" mass="47752">MTMTDPKPSPVVSADVMALAGELGAERSKPGWSTFSLALNEDQVEIRDWAHSFAADVIRPAAAEWDEREETPWPVIQEAAKIGLYGLDSNVNLFVDPSGLLMPLVHEELFWGDAGIGMSLVGTGLASSAIFSNGTPEQWSQWLPRCYGTPDDVRVAAFCSSEPGAGSDVSAIRTRATYDEKSDEWVLNGQKAWATNGGIADIHVVVATVDPSLGTKGQAAFVVPRSEVHGLEQGTKLRKHGLRASHTADVFFDNVRIPAANVLGGKEKLDARLAKAREGTTSRNASMATFEMTRHIVGAQAVGIARAAYEFALEYAKGREQFGRPIIDNQGIAFKLADMAMEIEAARLLVWRAANMSAALMRGETPDYRNGEGSMAKLKAGEVAVKVTEEAIQILGGNGYTREYPVERMHRDAKIYTIFEGTSEIQRLVIARAISGMRIR</sequence>
<gene>
    <name evidence="10" type="ORF">FB561_5170</name>
</gene>
<comment type="caution">
    <text evidence="10">The sequence shown here is derived from an EMBL/GenBank/DDBJ whole genome shotgun (WGS) entry which is preliminary data.</text>
</comment>
<dbReference type="Gene3D" id="2.40.110.10">
    <property type="entry name" value="Butyryl-CoA Dehydrogenase, subunit A, domain 2"/>
    <property type="match status" value="1"/>
</dbReference>
<feature type="domain" description="Acyl-CoA dehydrogenase/oxidase C-terminal" evidence="7">
    <location>
        <begin position="285"/>
        <end position="434"/>
    </location>
</feature>
<dbReference type="Pfam" id="PF02770">
    <property type="entry name" value="Acyl-CoA_dh_M"/>
    <property type="match status" value="1"/>
</dbReference>
<evidence type="ECO:0000256" key="5">
    <source>
        <dbReference type="ARBA" id="ARBA00023002"/>
    </source>
</evidence>
<dbReference type="Pfam" id="PF00441">
    <property type="entry name" value="Acyl-CoA_dh_1"/>
    <property type="match status" value="1"/>
</dbReference>
<dbReference type="InterPro" id="IPR009075">
    <property type="entry name" value="AcylCo_DH/oxidase_C"/>
</dbReference>
<dbReference type="GO" id="GO:0003995">
    <property type="term" value="F:acyl-CoA dehydrogenase activity"/>
    <property type="evidence" value="ECO:0007669"/>
    <property type="project" value="InterPro"/>
</dbReference>
<dbReference type="InterPro" id="IPR009100">
    <property type="entry name" value="AcylCoA_DH/oxidase_NM_dom_sf"/>
</dbReference>
<dbReference type="Pfam" id="PF02771">
    <property type="entry name" value="Acyl-CoA_dh_N"/>
    <property type="match status" value="1"/>
</dbReference>
<dbReference type="GO" id="GO:0050660">
    <property type="term" value="F:flavin adenine dinucleotide binding"/>
    <property type="evidence" value="ECO:0007669"/>
    <property type="project" value="InterPro"/>
</dbReference>
<dbReference type="SUPFAM" id="SSF56645">
    <property type="entry name" value="Acyl-CoA dehydrogenase NM domain-like"/>
    <property type="match status" value="1"/>
</dbReference>
<dbReference type="PROSITE" id="PS00073">
    <property type="entry name" value="ACYL_COA_DH_2"/>
    <property type="match status" value="1"/>
</dbReference>
<dbReference type="Gene3D" id="1.20.140.10">
    <property type="entry name" value="Butyryl-CoA Dehydrogenase, subunit A, domain 3"/>
    <property type="match status" value="1"/>
</dbReference>
<dbReference type="PANTHER" id="PTHR43884">
    <property type="entry name" value="ACYL-COA DEHYDROGENASE"/>
    <property type="match status" value="1"/>
</dbReference>
<evidence type="ECO:0000256" key="4">
    <source>
        <dbReference type="ARBA" id="ARBA00022827"/>
    </source>
</evidence>
<evidence type="ECO:0000259" key="7">
    <source>
        <dbReference type="Pfam" id="PF00441"/>
    </source>
</evidence>
<name>A0A561BYM7_9ACTN</name>
<feature type="domain" description="Acyl-CoA oxidase/dehydrogenase middle" evidence="8">
    <location>
        <begin position="157"/>
        <end position="255"/>
    </location>
</feature>
<protein>
    <submittedName>
        <fullName evidence="10">Alkylation response protein AidB-like acyl-CoA dehydrogenase</fullName>
    </submittedName>
</protein>